<dbReference type="PANTHER" id="PTHR46206">
    <property type="entry name" value="CYTOCHROME P450"/>
    <property type="match status" value="1"/>
</dbReference>
<dbReference type="GO" id="GO:0005506">
    <property type="term" value="F:iron ion binding"/>
    <property type="evidence" value="ECO:0007669"/>
    <property type="project" value="InterPro"/>
</dbReference>
<evidence type="ECO:0000256" key="1">
    <source>
        <dbReference type="ARBA" id="ARBA00001971"/>
    </source>
</evidence>
<dbReference type="InterPro" id="IPR017972">
    <property type="entry name" value="Cyt_P450_CS"/>
</dbReference>
<keyword evidence="5 9" id="KW-0479">Metal-binding</keyword>
<dbReference type="SUPFAM" id="SSF48264">
    <property type="entry name" value="Cytochrome P450"/>
    <property type="match status" value="1"/>
</dbReference>
<sequence>MDSLLGSPAVLVSAGACFLWISWKLFLEPSILPDLPIVGLDRSQWFAWQKAYRKAFNSYRELYGEANEKYLSHGKACIMPELNNLRVVIPASLGQWIVDQPDDVLSSAMRQNELLKTKYTFPIAKMADQPHHAHVIKTDLTRKLGSLSEEIWTELETALDEHWGTDTETWKEVNVFQTMMRVVTRTSNRLFVGEKLCANEEYLNLCTAFAQDVPVSGIFISLIPRLLQPILAPIIALPNRYHNYKIRQLLRPEIVRRLQIAERGDDDAPNDFLQWYLTYARKSLEPEESTPKFLSDRIATVNFAAIHTSTFTSVNAIYDIVGSPDMATILADIRQEVESVMPAVDEKWSKSSLQSMVKTDAILRESMRYSSFMTSALEKIVVAKGGITMPDGLHIKQGNIVSIPAIIIHRDPNNYHDPDTFVPLRFLRPTGENNQQKEGEERRIRSTNTVDTSLTFLSFGHGKHGCPGRFFAANEMKLLLAYIALKYDIEPLKSRPEPIAYGSTLTPNPNVLIKIKRKK</sequence>
<evidence type="ECO:0000256" key="5">
    <source>
        <dbReference type="ARBA" id="ARBA00022723"/>
    </source>
</evidence>
<evidence type="ECO:0000256" key="8">
    <source>
        <dbReference type="ARBA" id="ARBA00023033"/>
    </source>
</evidence>
<dbReference type="InterPro" id="IPR002403">
    <property type="entry name" value="Cyt_P450_E_grp-IV"/>
</dbReference>
<proteinExistence type="inferred from homology"/>
<dbReference type="Proteomes" id="UP000801428">
    <property type="component" value="Unassembled WGS sequence"/>
</dbReference>
<dbReference type="PANTHER" id="PTHR46206:SF1">
    <property type="entry name" value="P450, PUTATIVE (EUROFUNG)-RELATED"/>
    <property type="match status" value="1"/>
</dbReference>
<keyword evidence="4 9" id="KW-0349">Heme</keyword>
<evidence type="ECO:0000256" key="4">
    <source>
        <dbReference type="ARBA" id="ARBA00022617"/>
    </source>
</evidence>
<accession>A0A9P4TL33</accession>
<reference evidence="11" key="1">
    <citation type="submission" date="2019-04" db="EMBL/GenBank/DDBJ databases">
        <title>Sequencing of skin fungus with MAO and IRED activity.</title>
        <authorList>
            <person name="Marsaioli A.J."/>
            <person name="Bonatto J.M.C."/>
            <person name="Reis Junior O."/>
        </authorList>
    </citation>
    <scope>NUCLEOTIDE SEQUENCE</scope>
    <source>
        <strain evidence="11">30M1</strain>
    </source>
</reference>
<evidence type="ECO:0000256" key="2">
    <source>
        <dbReference type="ARBA" id="ARBA00004685"/>
    </source>
</evidence>
<comment type="pathway">
    <text evidence="2">Mycotoxin biosynthesis.</text>
</comment>
<dbReference type="GO" id="GO:0020037">
    <property type="term" value="F:heme binding"/>
    <property type="evidence" value="ECO:0007669"/>
    <property type="project" value="InterPro"/>
</dbReference>
<keyword evidence="6 10" id="KW-0560">Oxidoreductase</keyword>
<comment type="similarity">
    <text evidence="3 10">Belongs to the cytochrome P450 family.</text>
</comment>
<evidence type="ECO:0000313" key="11">
    <source>
        <dbReference type="EMBL" id="KAF3006872.1"/>
    </source>
</evidence>
<evidence type="ECO:0000313" key="12">
    <source>
        <dbReference type="Proteomes" id="UP000801428"/>
    </source>
</evidence>
<keyword evidence="7 9" id="KW-0408">Iron</keyword>
<dbReference type="EMBL" id="SWKU01000005">
    <property type="protein sequence ID" value="KAF3006872.1"/>
    <property type="molecule type" value="Genomic_DNA"/>
</dbReference>
<evidence type="ECO:0000256" key="9">
    <source>
        <dbReference type="PIRSR" id="PIRSR602403-1"/>
    </source>
</evidence>
<dbReference type="PROSITE" id="PS00086">
    <property type="entry name" value="CYTOCHROME_P450"/>
    <property type="match status" value="1"/>
</dbReference>
<dbReference type="OrthoDB" id="1844152at2759"/>
<dbReference type="CDD" id="cd11041">
    <property type="entry name" value="CYP503A1-like"/>
    <property type="match status" value="1"/>
</dbReference>
<dbReference type="GO" id="GO:0004497">
    <property type="term" value="F:monooxygenase activity"/>
    <property type="evidence" value="ECO:0007669"/>
    <property type="project" value="UniProtKB-KW"/>
</dbReference>
<dbReference type="GO" id="GO:0016705">
    <property type="term" value="F:oxidoreductase activity, acting on paired donors, with incorporation or reduction of molecular oxygen"/>
    <property type="evidence" value="ECO:0007669"/>
    <property type="project" value="InterPro"/>
</dbReference>
<dbReference type="Gene3D" id="1.10.630.10">
    <property type="entry name" value="Cytochrome P450"/>
    <property type="match status" value="1"/>
</dbReference>
<evidence type="ECO:0008006" key="13">
    <source>
        <dbReference type="Google" id="ProtNLM"/>
    </source>
</evidence>
<evidence type="ECO:0000256" key="7">
    <source>
        <dbReference type="ARBA" id="ARBA00023004"/>
    </source>
</evidence>
<evidence type="ECO:0000256" key="3">
    <source>
        <dbReference type="ARBA" id="ARBA00010617"/>
    </source>
</evidence>
<organism evidence="11 12">
    <name type="scientific">Curvularia kusanoi</name>
    <name type="common">Cochliobolus kusanoi</name>
    <dbReference type="NCBI Taxonomy" id="90978"/>
    <lineage>
        <taxon>Eukaryota</taxon>
        <taxon>Fungi</taxon>
        <taxon>Dikarya</taxon>
        <taxon>Ascomycota</taxon>
        <taxon>Pezizomycotina</taxon>
        <taxon>Dothideomycetes</taxon>
        <taxon>Pleosporomycetidae</taxon>
        <taxon>Pleosporales</taxon>
        <taxon>Pleosporineae</taxon>
        <taxon>Pleosporaceae</taxon>
        <taxon>Curvularia</taxon>
    </lineage>
</organism>
<dbReference type="PRINTS" id="PR00465">
    <property type="entry name" value="EP450IV"/>
</dbReference>
<dbReference type="Pfam" id="PF00067">
    <property type="entry name" value="p450"/>
    <property type="match status" value="1"/>
</dbReference>
<keyword evidence="8 10" id="KW-0503">Monooxygenase</keyword>
<dbReference type="InterPro" id="IPR036396">
    <property type="entry name" value="Cyt_P450_sf"/>
</dbReference>
<evidence type="ECO:0000256" key="10">
    <source>
        <dbReference type="RuleBase" id="RU000461"/>
    </source>
</evidence>
<comment type="cofactor">
    <cofactor evidence="1 9">
        <name>heme</name>
        <dbReference type="ChEBI" id="CHEBI:30413"/>
    </cofactor>
</comment>
<comment type="caution">
    <text evidence="11">The sequence shown here is derived from an EMBL/GenBank/DDBJ whole genome shotgun (WGS) entry which is preliminary data.</text>
</comment>
<name>A0A9P4TL33_CURKU</name>
<protein>
    <recommendedName>
        <fullName evidence="13">Cytochrome P450</fullName>
    </recommendedName>
</protein>
<evidence type="ECO:0000256" key="6">
    <source>
        <dbReference type="ARBA" id="ARBA00023002"/>
    </source>
</evidence>
<dbReference type="InterPro" id="IPR001128">
    <property type="entry name" value="Cyt_P450"/>
</dbReference>
<feature type="binding site" description="axial binding residue" evidence="9">
    <location>
        <position position="466"/>
    </location>
    <ligand>
        <name>heme</name>
        <dbReference type="ChEBI" id="CHEBI:30413"/>
    </ligand>
    <ligandPart>
        <name>Fe</name>
        <dbReference type="ChEBI" id="CHEBI:18248"/>
    </ligandPart>
</feature>
<dbReference type="AlphaFoldDB" id="A0A9P4TL33"/>
<keyword evidence="12" id="KW-1185">Reference proteome</keyword>
<gene>
    <name evidence="11" type="ORF">E8E13_010910</name>
</gene>